<dbReference type="EMBL" id="JBHSBI010000036">
    <property type="protein sequence ID" value="MFC4014615.1"/>
    <property type="molecule type" value="Genomic_DNA"/>
</dbReference>
<sequence length="464" mass="51454">MLTGRGSHTTAHRCQPNRGVRQMTAVAENARIRELKGLLAEEGSKIERIQNSMKDETGRGHYVMSKEMHSDYLKSVQRAEEIQAFIVTEQKAAGIMSYLAEPETTPVAGRMAADRQRGLERKSLSQHFLESEAYQDMKARDFREPRGVVTIDQGLYSFEEQKDLFTLSGGTHTTPAFGHEESVGISERQRRPNRVRDLFPAERTTANIISGVRQTGFVNNAGMVPERTAANGGPATGGPTDTWGKLPRSSIQFEPYTRPISEIGHYETIHKNTLADESRLRGILERDLIDGVKLKEDEQILFGDGLGENLLGITQTPGIQLYTGLASDKKTAQVRRALTRAILSYYDPSGVVMHPLDFEDIELEEDKQGGYRVAVSVAIGAEKRVWRLAVIDTPAMVQGRYLLGAWGYGAKLFDRETVVVQASTEHGQNFIEGTVTIKATERIGLATDRPESFVFGSFTPYSGT</sequence>
<dbReference type="Proteomes" id="UP001595851">
    <property type="component" value="Unassembled WGS sequence"/>
</dbReference>
<comment type="subcellular location">
    <subcellularLocation>
        <location evidence="1">Virion</location>
    </subcellularLocation>
</comment>
<dbReference type="NCBIfam" id="TIGR01554">
    <property type="entry name" value="major_cap_HK97"/>
    <property type="match status" value="1"/>
</dbReference>
<organism evidence="3 4">
    <name type="scientific">Nonomuraea purpurea</name>
    <dbReference type="NCBI Taxonomy" id="1849276"/>
    <lineage>
        <taxon>Bacteria</taxon>
        <taxon>Bacillati</taxon>
        <taxon>Actinomycetota</taxon>
        <taxon>Actinomycetes</taxon>
        <taxon>Streptosporangiales</taxon>
        <taxon>Streptosporangiaceae</taxon>
        <taxon>Nonomuraea</taxon>
    </lineage>
</organism>
<dbReference type="RefSeq" id="WP_379534450.1">
    <property type="nucleotide sequence ID" value="NZ_JBHSBI010000036.1"/>
</dbReference>
<accession>A0ABV8GKX9</accession>
<dbReference type="InterPro" id="IPR054612">
    <property type="entry name" value="Phage_capsid-like_C"/>
</dbReference>
<dbReference type="Pfam" id="PF05065">
    <property type="entry name" value="Phage_capsid"/>
    <property type="match status" value="1"/>
</dbReference>
<evidence type="ECO:0000313" key="3">
    <source>
        <dbReference type="EMBL" id="MFC4014615.1"/>
    </source>
</evidence>
<evidence type="ECO:0000256" key="1">
    <source>
        <dbReference type="ARBA" id="ARBA00004328"/>
    </source>
</evidence>
<dbReference type="InterPro" id="IPR024455">
    <property type="entry name" value="Phage_capsid"/>
</dbReference>
<dbReference type="Gene3D" id="3.30.2400.10">
    <property type="entry name" value="Major capsid protein gp5"/>
    <property type="match status" value="1"/>
</dbReference>
<protein>
    <submittedName>
        <fullName evidence="3">Phage major capsid protein</fullName>
    </submittedName>
</protein>
<feature type="domain" description="Phage capsid-like C-terminal" evidence="2">
    <location>
        <begin position="207"/>
        <end position="458"/>
    </location>
</feature>
<dbReference type="SUPFAM" id="SSF56563">
    <property type="entry name" value="Major capsid protein gp5"/>
    <property type="match status" value="1"/>
</dbReference>
<proteinExistence type="predicted"/>
<name>A0ABV8GKX9_9ACTN</name>
<reference evidence="4" key="1">
    <citation type="journal article" date="2019" name="Int. J. Syst. Evol. Microbiol.">
        <title>The Global Catalogue of Microorganisms (GCM) 10K type strain sequencing project: providing services to taxonomists for standard genome sequencing and annotation.</title>
        <authorList>
            <consortium name="The Broad Institute Genomics Platform"/>
            <consortium name="The Broad Institute Genome Sequencing Center for Infectious Disease"/>
            <person name="Wu L."/>
            <person name="Ma J."/>
        </authorList>
    </citation>
    <scope>NUCLEOTIDE SEQUENCE [LARGE SCALE GENOMIC DNA]</scope>
    <source>
        <strain evidence="4">TBRC 1276</strain>
    </source>
</reference>
<keyword evidence="4" id="KW-1185">Reference proteome</keyword>
<evidence type="ECO:0000313" key="4">
    <source>
        <dbReference type="Proteomes" id="UP001595851"/>
    </source>
</evidence>
<gene>
    <name evidence="3" type="ORF">ACFOY2_45845</name>
</gene>
<comment type="caution">
    <text evidence="3">The sequence shown here is derived from an EMBL/GenBank/DDBJ whole genome shotgun (WGS) entry which is preliminary data.</text>
</comment>
<evidence type="ECO:0000259" key="2">
    <source>
        <dbReference type="Pfam" id="PF05065"/>
    </source>
</evidence>
<dbReference type="Gene3D" id="3.30.2320.10">
    <property type="entry name" value="hypothetical protein PF0899 domain"/>
    <property type="match status" value="1"/>
</dbReference>